<dbReference type="AlphaFoldDB" id="Q0W2C4"/>
<keyword evidence="3 7" id="KW-0560">Oxidoreductase</keyword>
<dbReference type="InterPro" id="IPR045220">
    <property type="entry name" value="FRHB/FDHB/HCAR-like"/>
</dbReference>
<dbReference type="SUPFAM" id="SSF46548">
    <property type="entry name" value="alpha-helical ferredoxin"/>
    <property type="match status" value="1"/>
</dbReference>
<evidence type="ECO:0000313" key="8">
    <source>
        <dbReference type="Proteomes" id="UP000000663"/>
    </source>
</evidence>
<dbReference type="RefSeq" id="WP_012035112.1">
    <property type="nucleotide sequence ID" value="NC_009464.1"/>
</dbReference>
<keyword evidence="4" id="KW-0408">Iron</keyword>
<dbReference type="Pfam" id="PF13183">
    <property type="entry name" value="Fer4_8"/>
    <property type="match status" value="1"/>
</dbReference>
<evidence type="ECO:0000259" key="6">
    <source>
        <dbReference type="PROSITE" id="PS51379"/>
    </source>
</evidence>
<evidence type="ECO:0000256" key="4">
    <source>
        <dbReference type="ARBA" id="ARBA00023004"/>
    </source>
</evidence>
<evidence type="ECO:0000256" key="5">
    <source>
        <dbReference type="ARBA" id="ARBA00023014"/>
    </source>
</evidence>
<organism evidence="7 8">
    <name type="scientific">Methanocella arvoryzae (strain DSM 22066 / NBRC 105507 / MRE50)</name>
    <dbReference type="NCBI Taxonomy" id="351160"/>
    <lineage>
        <taxon>Archaea</taxon>
        <taxon>Methanobacteriati</taxon>
        <taxon>Methanobacteriota</taxon>
        <taxon>Stenosarchaea group</taxon>
        <taxon>Methanomicrobia</taxon>
        <taxon>Methanocellales</taxon>
        <taxon>Methanocellaceae</taxon>
        <taxon>Methanocella</taxon>
    </lineage>
</organism>
<gene>
    <name evidence="7" type="primary">fdhB-3</name>
    <name evidence="7" type="ORF">RCIX2376</name>
</gene>
<sequence>MVKVKDMFYACATEENICKAGECGGAVTALLKYALESKMVDAVVAITRGADLYDGVPTVFTNPADLVKSAGSLHCAPTAIGKFIVQYMNGAKDMKIALPVKQCDASAILAAAKQGKVNRNNILMIGLNCGGTVRPVIGRDMIEKYYGVSPDDVIKEEIAKGKFIIVTKNHEHKEVSIDELEEHGSGRRQNCQRCDIKIPTMADLACGNWGVIGPLAGKATFVEVCSENGAKLMEGATNAKAITTQAPDPKGIEMRAKINESMIKLAAKHQKKHFSEAADPAFWASHFSKCVKCQGCTVNCPVIFDLKLKPMAFEGMGDIPPSMGYHMARLAALGNNCINCGMCEDGCPVEIPLSRLYHEVAKRIGQEIS</sequence>
<dbReference type="OrthoDB" id="35334at2157"/>
<dbReference type="SUPFAM" id="SSF54862">
    <property type="entry name" value="4Fe-4S ferredoxins"/>
    <property type="match status" value="1"/>
</dbReference>
<feature type="domain" description="4Fe-4S ferredoxin-type" evidence="6">
    <location>
        <begin position="328"/>
        <end position="357"/>
    </location>
</feature>
<dbReference type="PATRIC" id="fig|351160.9.peg.812"/>
<evidence type="ECO:0000256" key="3">
    <source>
        <dbReference type="ARBA" id="ARBA00023002"/>
    </source>
</evidence>
<dbReference type="Proteomes" id="UP000000663">
    <property type="component" value="Chromosome"/>
</dbReference>
<reference evidence="7 8" key="1">
    <citation type="journal article" date="2006" name="Science">
        <title>Genome of rice cluster I archaea -- the key methane producers in the rice rhizosphere.</title>
        <authorList>
            <person name="Erkel C."/>
            <person name="Kube M."/>
            <person name="Reinhardt R."/>
            <person name="Liesack W."/>
        </authorList>
    </citation>
    <scope>NUCLEOTIDE SEQUENCE [LARGE SCALE GENOMIC DNA]</scope>
    <source>
        <strain evidence="8">DSM 22066 / NBRC 105507 / MRE50</strain>
    </source>
</reference>
<evidence type="ECO:0000256" key="1">
    <source>
        <dbReference type="ARBA" id="ARBA00001974"/>
    </source>
</evidence>
<keyword evidence="5" id="KW-0411">Iron-sulfur</keyword>
<dbReference type="PANTHER" id="PTHR31332">
    <property type="entry name" value="7-HYDROXYMETHYL CHLOROPHYLL A REDUCTASE, CHLOROPLASTIC"/>
    <property type="match status" value="1"/>
</dbReference>
<dbReference type="STRING" id="351160.RCIX2376"/>
<dbReference type="InterPro" id="IPR017896">
    <property type="entry name" value="4Fe4S_Fe-S-bd"/>
</dbReference>
<proteinExistence type="predicted"/>
<dbReference type="Pfam" id="PF04432">
    <property type="entry name" value="FrhB_FdhB_C"/>
    <property type="match status" value="1"/>
</dbReference>
<dbReference type="PROSITE" id="PS00198">
    <property type="entry name" value="4FE4S_FER_1"/>
    <property type="match status" value="2"/>
</dbReference>
<dbReference type="InterPro" id="IPR007525">
    <property type="entry name" value="FrhB_FdhB_C"/>
</dbReference>
<dbReference type="Pfam" id="PF04422">
    <property type="entry name" value="FrhB_FdhB_N"/>
    <property type="match status" value="1"/>
</dbReference>
<dbReference type="PROSITE" id="PS51379">
    <property type="entry name" value="4FE4S_FER_2"/>
    <property type="match status" value="1"/>
</dbReference>
<evidence type="ECO:0000313" key="7">
    <source>
        <dbReference type="EMBL" id="CAJ37469.1"/>
    </source>
</evidence>
<name>Q0W2C4_METAR</name>
<dbReference type="InterPro" id="IPR007516">
    <property type="entry name" value="Co_F420_Hydgase/DH_bsu_N"/>
</dbReference>
<dbReference type="GO" id="GO:0046872">
    <property type="term" value="F:metal ion binding"/>
    <property type="evidence" value="ECO:0007669"/>
    <property type="project" value="UniProtKB-KW"/>
</dbReference>
<keyword evidence="2" id="KW-0479">Metal-binding</keyword>
<dbReference type="GO" id="GO:0051536">
    <property type="term" value="F:iron-sulfur cluster binding"/>
    <property type="evidence" value="ECO:0007669"/>
    <property type="project" value="UniProtKB-KW"/>
</dbReference>
<dbReference type="GO" id="GO:0052592">
    <property type="term" value="F:oxidoreductase activity, acting on CH or CH2 groups, with an iron-sulfur protein as acceptor"/>
    <property type="evidence" value="ECO:0007669"/>
    <property type="project" value="TreeGrafter"/>
</dbReference>
<comment type="cofactor">
    <cofactor evidence="1">
        <name>FAD</name>
        <dbReference type="ChEBI" id="CHEBI:57692"/>
    </cofactor>
</comment>
<evidence type="ECO:0000256" key="2">
    <source>
        <dbReference type="ARBA" id="ARBA00022723"/>
    </source>
</evidence>
<protein>
    <submittedName>
        <fullName evidence="7">Formate dehydrogenase, beta subunit</fullName>
        <ecNumber evidence="7">1.2.1.2</ecNumber>
    </submittedName>
</protein>
<dbReference type="EC" id="1.2.1.2" evidence="7"/>
<dbReference type="GeneID" id="5145470"/>
<dbReference type="PANTHER" id="PTHR31332:SF6">
    <property type="entry name" value="FORMATE DEHYDROGENASE SUBUNIT BETA"/>
    <property type="match status" value="1"/>
</dbReference>
<accession>Q0W2C4</accession>
<dbReference type="KEGG" id="rci:RCIX2376"/>
<dbReference type="Gene3D" id="3.30.70.20">
    <property type="match status" value="1"/>
</dbReference>
<keyword evidence="8" id="KW-1185">Reference proteome</keyword>
<dbReference type="EMBL" id="AM114193">
    <property type="protein sequence ID" value="CAJ37469.1"/>
    <property type="molecule type" value="Genomic_DNA"/>
</dbReference>
<dbReference type="InterPro" id="IPR017900">
    <property type="entry name" value="4Fe4S_Fe_S_CS"/>
</dbReference>
<dbReference type="eggNOG" id="arCOG02653">
    <property type="taxonomic scope" value="Archaea"/>
</dbReference>